<comment type="subcellular location">
    <subcellularLocation>
        <location evidence="1">Endoplasmic reticulum membrane</location>
        <topology evidence="1">Multi-pass membrane protein</topology>
    </subcellularLocation>
</comment>
<dbReference type="GO" id="GO:0006506">
    <property type="term" value="P:GPI anchor biosynthetic process"/>
    <property type="evidence" value="ECO:0007669"/>
    <property type="project" value="UniProtKB-UniPathway"/>
</dbReference>
<proteinExistence type="inferred from homology"/>
<dbReference type="UniPathway" id="UPA00196"/>
<dbReference type="AlphaFoldDB" id="A0A820Q6A4"/>
<evidence type="ECO:0000313" key="2">
    <source>
        <dbReference type="EMBL" id="CAF4417876.1"/>
    </source>
</evidence>
<name>A0A820Q6A4_9BILA</name>
<reference evidence="2" key="1">
    <citation type="submission" date="2021-02" db="EMBL/GenBank/DDBJ databases">
        <authorList>
            <person name="Nowell W R."/>
        </authorList>
    </citation>
    <scope>NUCLEOTIDE SEQUENCE</scope>
</reference>
<dbReference type="EC" id="2.-.-.-" evidence="1"/>
<dbReference type="EMBL" id="CAJOAY010030212">
    <property type="protein sequence ID" value="CAF4417876.1"/>
    <property type="molecule type" value="Genomic_DNA"/>
</dbReference>
<dbReference type="PANTHER" id="PTHR12250">
    <property type="entry name" value="PHOSPHATIDYLINOSITOL GLYCAN, CLASS N"/>
    <property type="match status" value="1"/>
</dbReference>
<evidence type="ECO:0000256" key="1">
    <source>
        <dbReference type="RuleBase" id="RU367138"/>
    </source>
</evidence>
<accession>A0A820Q6A4</accession>
<organism evidence="2 3">
    <name type="scientific">Adineta steineri</name>
    <dbReference type="NCBI Taxonomy" id="433720"/>
    <lineage>
        <taxon>Eukaryota</taxon>
        <taxon>Metazoa</taxon>
        <taxon>Spiralia</taxon>
        <taxon>Gnathifera</taxon>
        <taxon>Rotifera</taxon>
        <taxon>Eurotatoria</taxon>
        <taxon>Bdelloidea</taxon>
        <taxon>Adinetida</taxon>
        <taxon>Adinetidae</taxon>
        <taxon>Adineta</taxon>
    </lineage>
</organism>
<evidence type="ECO:0000313" key="3">
    <source>
        <dbReference type="Proteomes" id="UP000663881"/>
    </source>
</evidence>
<comment type="caution">
    <text evidence="2">The sequence shown here is derived from an EMBL/GenBank/DDBJ whole genome shotgun (WGS) entry which is preliminary data.</text>
</comment>
<protein>
    <recommendedName>
        <fullName evidence="1">GPI ethanolamine phosphate transferase 1</fullName>
        <ecNumber evidence="1">2.-.-.-</ecNumber>
    </recommendedName>
</protein>
<sequence>MQSAVEFDSVFNRSTYTFGFGSPDIVPMFKRGQSYEHFYVECYHSNDEEFGNDRAHELDLWVERQFRKFLLNNTLENELHKEK</sequence>
<dbReference type="InterPro" id="IPR007070">
    <property type="entry name" value="GPI_EtnP_transferase_1"/>
</dbReference>
<dbReference type="PANTHER" id="PTHR12250:SF0">
    <property type="entry name" value="GPI ETHANOLAMINE PHOSPHATE TRANSFERASE 1"/>
    <property type="match status" value="1"/>
</dbReference>
<comment type="function">
    <text evidence="1">Ethanolamine phosphate transferase involved in glycosylphosphatidylinositol-anchor biosynthesis. Transfers ethanolamine phosphate to the first alpha-1,4-linked mannose of the glycosylphosphatidylinositol precursor of GPI-anchor.</text>
</comment>
<dbReference type="Proteomes" id="UP000663881">
    <property type="component" value="Unassembled WGS sequence"/>
</dbReference>
<dbReference type="GO" id="GO:0005789">
    <property type="term" value="C:endoplasmic reticulum membrane"/>
    <property type="evidence" value="ECO:0007669"/>
    <property type="project" value="UniProtKB-SubCell"/>
</dbReference>
<keyword evidence="1" id="KW-0256">Endoplasmic reticulum</keyword>
<comment type="similarity">
    <text evidence="1">Belongs to the PIGG/PIGN/PIGO family. PIGN subfamily.</text>
</comment>
<gene>
    <name evidence="2" type="ORF">OKA104_LOCUS52346</name>
</gene>
<feature type="non-terminal residue" evidence="2">
    <location>
        <position position="1"/>
    </location>
</feature>
<keyword evidence="1" id="KW-0337">GPI-anchor biosynthesis</keyword>
<keyword evidence="1" id="KW-0808">Transferase</keyword>
<dbReference type="GO" id="GO:0051377">
    <property type="term" value="F:mannose-ethanolamine phosphotransferase activity"/>
    <property type="evidence" value="ECO:0007669"/>
    <property type="project" value="UniProtKB-UniRule"/>
</dbReference>
<comment type="pathway">
    <text evidence="1">Glycolipid biosynthesis; glycosylphosphatidylinositol-anchor biosynthesis.</text>
</comment>